<evidence type="ECO:0000256" key="1">
    <source>
        <dbReference type="SAM" id="SignalP"/>
    </source>
</evidence>
<dbReference type="SUPFAM" id="SSF53474">
    <property type="entry name" value="alpha/beta-Hydrolases"/>
    <property type="match status" value="1"/>
</dbReference>
<proteinExistence type="predicted"/>
<dbReference type="InterPro" id="IPR029058">
    <property type="entry name" value="AB_hydrolase_fold"/>
</dbReference>
<sequence length="461" mass="49317">MRFVSISVPFFATVLQLSHAAPTPTEDGINLQQRDSILNILNDLNSVASGVASGDVVNHLLEDLKLVTATAAPTSPQQAISTLSHILQATPTPANIYAFVGNLVAAGLTTENVNDAVGFVDGLLTGDNSETNLDLAIPSIPVYPKAAFSDAPFSQSEAQLRGAIHIPPSFKYGRAGAPQPIILVPGTGNTGYINFVGNYIPLLQNSKIADPVWLNIPGYQLNDAQVNAEYVAYAINYIYGISNKRKISVLTWSQGGLSAQWANKYWPSTRSKINDIVAFSPDYHGTIFANFAATPDIPLPPAFLSQDYNSNFIKALRSNGGDSAYVTTTTIYSGFFDEIVEPQQGTGASAYLLDARHVGVTNNEVQNICPGQPAGSFYTHEGTLYNPIGYALLVDALTHDGPGQVSRIDLKSICGQYLTSGLDLTDFLLTENSILTAAVATLLYPESTTIEPAIKAYAKLH</sequence>
<dbReference type="Proteomes" id="UP001305779">
    <property type="component" value="Unassembled WGS sequence"/>
</dbReference>
<reference evidence="2 3" key="1">
    <citation type="journal article" date="2023" name="G3 (Bethesda)">
        <title>A chromosome-level genome assembly of Zasmidium syzygii isolated from banana leaves.</title>
        <authorList>
            <person name="van Westerhoven A.C."/>
            <person name="Mehrabi R."/>
            <person name="Talebi R."/>
            <person name="Steentjes M.B.F."/>
            <person name="Corcolon B."/>
            <person name="Chong P.A."/>
            <person name="Kema G.H.J."/>
            <person name="Seidl M.F."/>
        </authorList>
    </citation>
    <scope>NUCLEOTIDE SEQUENCE [LARGE SCALE GENOMIC DNA]</scope>
    <source>
        <strain evidence="2 3">P124</strain>
    </source>
</reference>
<accession>A0ABR0F2C3</accession>
<organism evidence="2 3">
    <name type="scientific">Zasmidium cellare</name>
    <name type="common">Wine cellar mold</name>
    <name type="synonym">Racodium cellare</name>
    <dbReference type="NCBI Taxonomy" id="395010"/>
    <lineage>
        <taxon>Eukaryota</taxon>
        <taxon>Fungi</taxon>
        <taxon>Dikarya</taxon>
        <taxon>Ascomycota</taxon>
        <taxon>Pezizomycotina</taxon>
        <taxon>Dothideomycetes</taxon>
        <taxon>Dothideomycetidae</taxon>
        <taxon>Mycosphaerellales</taxon>
        <taxon>Mycosphaerellaceae</taxon>
        <taxon>Zasmidium</taxon>
    </lineage>
</organism>
<comment type="caution">
    <text evidence="2">The sequence shown here is derived from an EMBL/GenBank/DDBJ whole genome shotgun (WGS) entry which is preliminary data.</text>
</comment>
<evidence type="ECO:0000313" key="2">
    <source>
        <dbReference type="EMBL" id="KAK4507478.1"/>
    </source>
</evidence>
<keyword evidence="1" id="KW-0732">Signal</keyword>
<evidence type="ECO:0008006" key="4">
    <source>
        <dbReference type="Google" id="ProtNLM"/>
    </source>
</evidence>
<dbReference type="PANTHER" id="PTHR37574">
    <property type="entry name" value="LIPASE B"/>
    <property type="match status" value="1"/>
</dbReference>
<protein>
    <recommendedName>
        <fullName evidence="4">Lipase B</fullName>
    </recommendedName>
</protein>
<name>A0ABR0F2C3_ZASCE</name>
<keyword evidence="3" id="KW-1185">Reference proteome</keyword>
<gene>
    <name evidence="2" type="ORF">PRZ48_001213</name>
</gene>
<evidence type="ECO:0000313" key="3">
    <source>
        <dbReference type="Proteomes" id="UP001305779"/>
    </source>
</evidence>
<dbReference type="Gene3D" id="3.40.50.1820">
    <property type="entry name" value="alpha/beta hydrolase"/>
    <property type="match status" value="1"/>
</dbReference>
<dbReference type="InterPro" id="IPR053228">
    <property type="entry name" value="Stereospecific_Lipase"/>
</dbReference>
<feature type="chain" id="PRO_5047088676" description="Lipase B" evidence="1">
    <location>
        <begin position="21"/>
        <end position="461"/>
    </location>
</feature>
<dbReference type="PANTHER" id="PTHR37574:SF1">
    <property type="entry name" value="LIPASE B"/>
    <property type="match status" value="1"/>
</dbReference>
<dbReference type="EMBL" id="JAXOVC010000001">
    <property type="protein sequence ID" value="KAK4507478.1"/>
    <property type="molecule type" value="Genomic_DNA"/>
</dbReference>
<feature type="signal peptide" evidence="1">
    <location>
        <begin position="1"/>
        <end position="20"/>
    </location>
</feature>